<evidence type="ECO:0000313" key="2">
    <source>
        <dbReference type="Proteomes" id="UP000319801"/>
    </source>
</evidence>
<evidence type="ECO:0000313" key="1">
    <source>
        <dbReference type="EMBL" id="TSU75984.1"/>
    </source>
</evidence>
<accession>A0A556V4T8</accession>
<gene>
    <name evidence="1" type="ORF">Baya_13041</name>
</gene>
<sequence>MQISEQTCNGWAAWTGFRGDDESSVRLEEQPFLTDLPHSHGAFIHPPSFKAEYSTAFHSQHSDRQ</sequence>
<reference evidence="1 2" key="1">
    <citation type="journal article" date="2019" name="Genome Biol. Evol.">
        <title>Whole-Genome Sequencing of the Giant Devil Catfish, Bagarius yarrelli.</title>
        <authorList>
            <person name="Jiang W."/>
            <person name="Lv Y."/>
            <person name="Cheng L."/>
            <person name="Yang K."/>
            <person name="Chao B."/>
            <person name="Wang X."/>
            <person name="Li Y."/>
            <person name="Pan X."/>
            <person name="You X."/>
            <person name="Zhang Y."/>
            <person name="Yang J."/>
            <person name="Li J."/>
            <person name="Zhang X."/>
            <person name="Liu S."/>
            <person name="Sun C."/>
            <person name="Yang J."/>
            <person name="Shi Q."/>
        </authorList>
    </citation>
    <scope>NUCLEOTIDE SEQUENCE [LARGE SCALE GENOMIC DNA]</scope>
    <source>
        <strain evidence="1">JWS20170419001</strain>
        <tissue evidence="1">Muscle</tissue>
    </source>
</reference>
<protein>
    <submittedName>
        <fullName evidence="1">Uncharacterized protein</fullName>
    </submittedName>
</protein>
<dbReference type="Proteomes" id="UP000319801">
    <property type="component" value="Unassembled WGS sequence"/>
</dbReference>
<dbReference type="EMBL" id="VCAZ01000120">
    <property type="protein sequence ID" value="TSU75984.1"/>
    <property type="molecule type" value="Genomic_DNA"/>
</dbReference>
<dbReference type="AlphaFoldDB" id="A0A556V4T8"/>
<organism evidence="1 2">
    <name type="scientific">Bagarius yarrelli</name>
    <name type="common">Goonch</name>
    <name type="synonym">Bagrus yarrelli</name>
    <dbReference type="NCBI Taxonomy" id="175774"/>
    <lineage>
        <taxon>Eukaryota</taxon>
        <taxon>Metazoa</taxon>
        <taxon>Chordata</taxon>
        <taxon>Craniata</taxon>
        <taxon>Vertebrata</taxon>
        <taxon>Euteleostomi</taxon>
        <taxon>Actinopterygii</taxon>
        <taxon>Neopterygii</taxon>
        <taxon>Teleostei</taxon>
        <taxon>Ostariophysi</taxon>
        <taxon>Siluriformes</taxon>
        <taxon>Sisoridae</taxon>
        <taxon>Sisorinae</taxon>
        <taxon>Bagarius</taxon>
    </lineage>
</organism>
<proteinExistence type="predicted"/>
<keyword evidence="2" id="KW-1185">Reference proteome</keyword>
<name>A0A556V4T8_BAGYA</name>
<comment type="caution">
    <text evidence="1">The sequence shown here is derived from an EMBL/GenBank/DDBJ whole genome shotgun (WGS) entry which is preliminary data.</text>
</comment>